<dbReference type="AlphaFoldDB" id="A0AAD5MFP2"/>
<reference evidence="1" key="1">
    <citation type="submission" date="2021-06" db="EMBL/GenBank/DDBJ databases">
        <title>Parelaphostrongylus tenuis whole genome reference sequence.</title>
        <authorList>
            <person name="Garwood T.J."/>
            <person name="Larsen P.A."/>
            <person name="Fountain-Jones N.M."/>
            <person name="Garbe J.R."/>
            <person name="Macchietto M.G."/>
            <person name="Kania S.A."/>
            <person name="Gerhold R.W."/>
            <person name="Richards J.E."/>
            <person name="Wolf T.M."/>
        </authorList>
    </citation>
    <scope>NUCLEOTIDE SEQUENCE</scope>
    <source>
        <strain evidence="1">MNPRO001-30</strain>
        <tissue evidence="1">Meninges</tissue>
    </source>
</reference>
<protein>
    <submittedName>
        <fullName evidence="1">Uncharacterized protein</fullName>
    </submittedName>
</protein>
<name>A0AAD5MFP2_PARTN</name>
<accession>A0AAD5MFP2</accession>
<dbReference type="EMBL" id="JAHQIW010003036">
    <property type="protein sequence ID" value="KAJ1357095.1"/>
    <property type="molecule type" value="Genomic_DNA"/>
</dbReference>
<evidence type="ECO:0000313" key="2">
    <source>
        <dbReference type="Proteomes" id="UP001196413"/>
    </source>
</evidence>
<organism evidence="1 2">
    <name type="scientific">Parelaphostrongylus tenuis</name>
    <name type="common">Meningeal worm</name>
    <dbReference type="NCBI Taxonomy" id="148309"/>
    <lineage>
        <taxon>Eukaryota</taxon>
        <taxon>Metazoa</taxon>
        <taxon>Ecdysozoa</taxon>
        <taxon>Nematoda</taxon>
        <taxon>Chromadorea</taxon>
        <taxon>Rhabditida</taxon>
        <taxon>Rhabditina</taxon>
        <taxon>Rhabditomorpha</taxon>
        <taxon>Strongyloidea</taxon>
        <taxon>Metastrongylidae</taxon>
        <taxon>Parelaphostrongylus</taxon>
    </lineage>
</organism>
<comment type="caution">
    <text evidence="1">The sequence shown here is derived from an EMBL/GenBank/DDBJ whole genome shotgun (WGS) entry which is preliminary data.</text>
</comment>
<proteinExistence type="predicted"/>
<gene>
    <name evidence="1" type="ORF">KIN20_015141</name>
</gene>
<evidence type="ECO:0000313" key="1">
    <source>
        <dbReference type="EMBL" id="KAJ1357095.1"/>
    </source>
</evidence>
<keyword evidence="2" id="KW-1185">Reference proteome</keyword>
<sequence>MEQHETLPNNTTQSVCHQSEHISAISQAAGQYRVVHDFLCFLLVSNLPSLPYHNLK</sequence>
<dbReference type="Proteomes" id="UP001196413">
    <property type="component" value="Unassembled WGS sequence"/>
</dbReference>